<dbReference type="EMBL" id="JACHEH010000001">
    <property type="protein sequence ID" value="MBB6166747.1"/>
    <property type="molecule type" value="Genomic_DNA"/>
</dbReference>
<gene>
    <name evidence="3" type="ORF">HNQ73_000355</name>
</gene>
<accession>A0A841K2K3</accession>
<name>A0A841K2K3_9HYPH</name>
<dbReference type="AlphaFoldDB" id="A0A841K2K3"/>
<evidence type="ECO:0000256" key="1">
    <source>
        <dbReference type="SAM" id="MobiDB-lite"/>
    </source>
</evidence>
<keyword evidence="4" id="KW-1185">Reference proteome</keyword>
<dbReference type="RefSeq" id="WP_183331642.1">
    <property type="nucleotide sequence ID" value="NZ_BMHX01000001.1"/>
</dbReference>
<feature type="compositionally biased region" description="Low complexity" evidence="1">
    <location>
        <begin position="30"/>
        <end position="43"/>
    </location>
</feature>
<evidence type="ECO:0000256" key="2">
    <source>
        <dbReference type="SAM" id="SignalP"/>
    </source>
</evidence>
<sequence length="94" mass="9968">MATFVRRARACLAAACLALPVLVIAAAPSPAGATEAKETTPATKARRPPTPGQLAARERMKACGAEWRALKEAGKAAGRTWREFSSTCMKQAKR</sequence>
<comment type="caution">
    <text evidence="3">The sequence shown here is derived from an EMBL/GenBank/DDBJ whole genome shotgun (WGS) entry which is preliminary data.</text>
</comment>
<feature type="region of interest" description="Disordered" evidence="1">
    <location>
        <begin position="30"/>
        <end position="58"/>
    </location>
</feature>
<protein>
    <submittedName>
        <fullName evidence="3">Uncharacterized protein</fullName>
    </submittedName>
</protein>
<evidence type="ECO:0000313" key="4">
    <source>
        <dbReference type="Proteomes" id="UP000588017"/>
    </source>
</evidence>
<keyword evidence="2" id="KW-0732">Signal</keyword>
<feature type="signal peptide" evidence="2">
    <location>
        <begin position="1"/>
        <end position="33"/>
    </location>
</feature>
<organism evidence="3 4">
    <name type="scientific">Chelatococcus composti</name>
    <dbReference type="NCBI Taxonomy" id="1743235"/>
    <lineage>
        <taxon>Bacteria</taxon>
        <taxon>Pseudomonadati</taxon>
        <taxon>Pseudomonadota</taxon>
        <taxon>Alphaproteobacteria</taxon>
        <taxon>Hyphomicrobiales</taxon>
        <taxon>Chelatococcaceae</taxon>
        <taxon>Chelatococcus</taxon>
    </lineage>
</organism>
<evidence type="ECO:0000313" key="3">
    <source>
        <dbReference type="EMBL" id="MBB6166747.1"/>
    </source>
</evidence>
<reference evidence="3 4" key="1">
    <citation type="submission" date="2020-08" db="EMBL/GenBank/DDBJ databases">
        <title>Genomic Encyclopedia of Type Strains, Phase IV (KMG-IV): sequencing the most valuable type-strain genomes for metagenomic binning, comparative biology and taxonomic classification.</title>
        <authorList>
            <person name="Goeker M."/>
        </authorList>
    </citation>
    <scope>NUCLEOTIDE SEQUENCE [LARGE SCALE GENOMIC DNA]</scope>
    <source>
        <strain evidence="3 4">DSM 101465</strain>
    </source>
</reference>
<feature type="chain" id="PRO_5032998945" evidence="2">
    <location>
        <begin position="34"/>
        <end position="94"/>
    </location>
</feature>
<proteinExistence type="predicted"/>
<dbReference type="Proteomes" id="UP000588017">
    <property type="component" value="Unassembled WGS sequence"/>
</dbReference>